<organism evidence="1 2">
    <name type="scientific">Ensifer adhaerens</name>
    <name type="common">Sinorhizobium morelense</name>
    <dbReference type="NCBI Taxonomy" id="106592"/>
    <lineage>
        <taxon>Bacteria</taxon>
        <taxon>Pseudomonadati</taxon>
        <taxon>Pseudomonadota</taxon>
        <taxon>Alphaproteobacteria</taxon>
        <taxon>Hyphomicrobiales</taxon>
        <taxon>Rhizobiaceae</taxon>
        <taxon>Sinorhizobium/Ensifer group</taxon>
        <taxon>Ensifer</taxon>
    </lineage>
</organism>
<dbReference type="AlphaFoldDB" id="A0A9Q8Y9E1"/>
<evidence type="ECO:0000313" key="2">
    <source>
        <dbReference type="Proteomes" id="UP001055460"/>
    </source>
</evidence>
<gene>
    <name evidence="1" type="ORF">NE863_06775</name>
</gene>
<dbReference type="EMBL" id="CP098807">
    <property type="protein sequence ID" value="USJ24663.1"/>
    <property type="molecule type" value="Genomic_DNA"/>
</dbReference>
<dbReference type="Proteomes" id="UP001055460">
    <property type="component" value="Chromosome"/>
</dbReference>
<reference evidence="1" key="1">
    <citation type="submission" date="2022-06" db="EMBL/GenBank/DDBJ databases">
        <title>Physiological and biochemical characterization and genomic elucidation of a strain of the genus Ensifer adhaerens M8 that combines arsenic oxidation and chromium reduction.</title>
        <authorList>
            <person name="Li X."/>
            <person name="Yu c."/>
        </authorList>
    </citation>
    <scope>NUCLEOTIDE SEQUENCE</scope>
    <source>
        <strain evidence="1">M8</strain>
    </source>
</reference>
<sequence>MSLRFSLESRIMPARPEYARCMPVFLRKSVRTTKNLLSARRLRDFHTFGGRDLPIFYDFRSKDARFLRRLRVIAGAKLVI</sequence>
<accession>A0A9Q8Y9E1</accession>
<dbReference type="RefSeq" id="WP_143034211.1">
    <property type="nucleotide sequence ID" value="NZ_CP098807.1"/>
</dbReference>
<name>A0A9Q8Y9E1_ENSAD</name>
<proteinExistence type="predicted"/>
<protein>
    <submittedName>
        <fullName evidence="1">Uncharacterized protein</fullName>
    </submittedName>
</protein>
<evidence type="ECO:0000313" key="1">
    <source>
        <dbReference type="EMBL" id="USJ24663.1"/>
    </source>
</evidence>